<dbReference type="InterPro" id="IPR039659">
    <property type="entry name" value="SPT5"/>
</dbReference>
<gene>
    <name evidence="3" type="ORF">ASIM_LOCUS14393</name>
</gene>
<organism evidence="3 4">
    <name type="scientific">Anisakis simplex</name>
    <name type="common">Herring worm</name>
    <dbReference type="NCBI Taxonomy" id="6269"/>
    <lineage>
        <taxon>Eukaryota</taxon>
        <taxon>Metazoa</taxon>
        <taxon>Ecdysozoa</taxon>
        <taxon>Nematoda</taxon>
        <taxon>Chromadorea</taxon>
        <taxon>Rhabditida</taxon>
        <taxon>Spirurina</taxon>
        <taxon>Ascaridomorpha</taxon>
        <taxon>Ascaridoidea</taxon>
        <taxon>Anisakidae</taxon>
        <taxon>Anisakis</taxon>
        <taxon>Anisakis simplex complex</taxon>
    </lineage>
</organism>
<feature type="compositionally biased region" description="Basic and acidic residues" evidence="1">
    <location>
        <begin position="111"/>
        <end position="129"/>
    </location>
</feature>
<dbReference type="GO" id="GO:0032784">
    <property type="term" value="P:regulation of DNA-templated transcription elongation"/>
    <property type="evidence" value="ECO:0007669"/>
    <property type="project" value="InterPro"/>
</dbReference>
<feature type="compositionally biased region" description="Basic residues" evidence="1">
    <location>
        <begin position="69"/>
        <end position="81"/>
    </location>
</feature>
<name>A0A3P6SD45_ANISI</name>
<feature type="region of interest" description="Disordered" evidence="1">
    <location>
        <begin position="1"/>
        <end position="129"/>
    </location>
</feature>
<dbReference type="PANTHER" id="PTHR11125">
    <property type="entry name" value="SUPPRESSOR OF TY 5"/>
    <property type="match status" value="1"/>
</dbReference>
<dbReference type="InterPro" id="IPR036735">
    <property type="entry name" value="NGN_dom_sf"/>
</dbReference>
<dbReference type="PANTHER" id="PTHR11125:SF7">
    <property type="entry name" value="TRANSCRIPTION ELONGATION FACTOR SPT5"/>
    <property type="match status" value="1"/>
</dbReference>
<evidence type="ECO:0000256" key="1">
    <source>
        <dbReference type="SAM" id="MobiDB-lite"/>
    </source>
</evidence>
<dbReference type="Proteomes" id="UP000267096">
    <property type="component" value="Unassembled WGS sequence"/>
</dbReference>
<dbReference type="Pfam" id="PF11942">
    <property type="entry name" value="Spt5_N"/>
    <property type="match status" value="1"/>
</dbReference>
<reference evidence="3 4" key="1">
    <citation type="submission" date="2018-11" db="EMBL/GenBank/DDBJ databases">
        <authorList>
            <consortium name="Pathogen Informatics"/>
        </authorList>
    </citation>
    <scope>NUCLEOTIDE SEQUENCE [LARGE SCALE GENOMIC DNA]</scope>
</reference>
<dbReference type="Gene3D" id="3.30.70.940">
    <property type="entry name" value="NusG, N-terminal domain"/>
    <property type="match status" value="1"/>
</dbReference>
<feature type="compositionally biased region" description="Acidic residues" evidence="1">
    <location>
        <begin position="88"/>
        <end position="110"/>
    </location>
</feature>
<evidence type="ECO:0000313" key="4">
    <source>
        <dbReference type="Proteomes" id="UP000267096"/>
    </source>
</evidence>
<evidence type="ECO:0000313" key="3">
    <source>
        <dbReference type="EMBL" id="VDK52281.1"/>
    </source>
</evidence>
<dbReference type="GO" id="GO:0006357">
    <property type="term" value="P:regulation of transcription by RNA polymerase II"/>
    <property type="evidence" value="ECO:0007669"/>
    <property type="project" value="InterPro"/>
</dbReference>
<dbReference type="InterPro" id="IPR022581">
    <property type="entry name" value="Spt5_N"/>
</dbReference>
<sequence>MNDSRQPEGSGNEEDEDDDDAEDTTQVKKAKKRRLDSDEDDDEDEEDDGEEEEDEEDDEEDEDGDTGHRGKKSKKKKRRTGVHQFILDDVEVDDDEEEEVEYEDDGDEMGIDPREREEAERLMKEQDERNREVRRRDLFSGMNEDQIEDYFKMKYSTQPSYAGTTEDDAAMDDISRHSLLPCTKDPNLWILKCRMGDEKMVALQLMPLWFVRATSSERAQSPVSLFMWQHVETFKMVTYRSMQLRRGGLCPVEVLGC</sequence>
<evidence type="ECO:0000259" key="2">
    <source>
        <dbReference type="Pfam" id="PF11942"/>
    </source>
</evidence>
<dbReference type="GO" id="GO:0003729">
    <property type="term" value="F:mRNA binding"/>
    <property type="evidence" value="ECO:0007669"/>
    <property type="project" value="TreeGrafter"/>
</dbReference>
<proteinExistence type="predicted"/>
<dbReference type="GO" id="GO:0006368">
    <property type="term" value="P:transcription elongation by RNA polymerase II"/>
    <property type="evidence" value="ECO:0007669"/>
    <property type="project" value="TreeGrafter"/>
</dbReference>
<dbReference type="EMBL" id="UYRR01031737">
    <property type="protein sequence ID" value="VDK52281.1"/>
    <property type="molecule type" value="Genomic_DNA"/>
</dbReference>
<keyword evidence="4" id="KW-1185">Reference proteome</keyword>
<dbReference type="GO" id="GO:0032044">
    <property type="term" value="C:DSIF complex"/>
    <property type="evidence" value="ECO:0007669"/>
    <property type="project" value="TreeGrafter"/>
</dbReference>
<feature type="compositionally biased region" description="Acidic residues" evidence="1">
    <location>
        <begin position="37"/>
        <end position="64"/>
    </location>
</feature>
<feature type="compositionally biased region" description="Acidic residues" evidence="1">
    <location>
        <begin position="11"/>
        <end position="23"/>
    </location>
</feature>
<dbReference type="AlphaFoldDB" id="A0A3P6SD45"/>
<protein>
    <recommendedName>
        <fullName evidence="2">Spt5 transcription elongation factor N-terminal domain-containing protein</fullName>
    </recommendedName>
</protein>
<dbReference type="OrthoDB" id="5876650at2759"/>
<accession>A0A3P6SD45</accession>
<feature type="domain" description="Spt5 transcription elongation factor N-terminal" evidence="2">
    <location>
        <begin position="85"/>
        <end position="181"/>
    </location>
</feature>